<keyword evidence="10" id="KW-1185">Reference proteome</keyword>
<dbReference type="Pfam" id="PF03830">
    <property type="entry name" value="PTSIIB_sorb"/>
    <property type="match status" value="1"/>
</dbReference>
<dbReference type="InterPro" id="IPR004720">
    <property type="entry name" value="PTS_IIB_sorbose-sp"/>
</dbReference>
<name>A0A8A0RKB8_9FIRM</name>
<keyword evidence="3" id="KW-0963">Cytoplasm</keyword>
<keyword evidence="4" id="KW-0762">Sugar transport</keyword>
<dbReference type="RefSeq" id="WP_206708313.1">
    <property type="nucleotide sequence ID" value="NZ_CP059066.1"/>
</dbReference>
<dbReference type="SUPFAM" id="SSF52728">
    <property type="entry name" value="PTS IIb component"/>
    <property type="match status" value="1"/>
</dbReference>
<dbReference type="GO" id="GO:0016301">
    <property type="term" value="F:kinase activity"/>
    <property type="evidence" value="ECO:0007669"/>
    <property type="project" value="UniProtKB-KW"/>
</dbReference>
<proteinExistence type="predicted"/>
<evidence type="ECO:0000313" key="10">
    <source>
        <dbReference type="Proteomes" id="UP000662904"/>
    </source>
</evidence>
<feature type="domain" description="PTS EIIB type-4" evidence="8">
    <location>
        <begin position="1"/>
        <end position="158"/>
    </location>
</feature>
<reference evidence="9" key="1">
    <citation type="submission" date="2020-07" db="EMBL/GenBank/DDBJ databases">
        <title>Koleobacter methoxysyntrophicus gen. nov., sp. nov., a novel anaerobic bacterium isolated from deep subsurface oil field and proposal of Koleobacterales ord. nov. in the phylum Firmicutes.</title>
        <authorList>
            <person name="Sakamoto S."/>
            <person name="Tamaki H."/>
        </authorList>
    </citation>
    <scope>NUCLEOTIDE SEQUENCE</scope>
    <source>
        <strain evidence="9">NRmbB1</strain>
    </source>
</reference>
<keyword evidence="6" id="KW-0598">Phosphotransferase system</keyword>
<accession>A0A8A0RKB8</accession>
<protein>
    <submittedName>
        <fullName evidence="9">PTS system sorbose-specific EIIB component</fullName>
        <ecNumber evidence="9">2.7.1.206</ecNumber>
    </submittedName>
</protein>
<evidence type="ECO:0000313" key="9">
    <source>
        <dbReference type="EMBL" id="QSQ08078.1"/>
    </source>
</evidence>
<dbReference type="KEGG" id="kme:H0A61_00398"/>
<dbReference type="EC" id="2.7.1.206" evidence="9"/>
<dbReference type="AlphaFoldDB" id="A0A8A0RKB8"/>
<evidence type="ECO:0000256" key="1">
    <source>
        <dbReference type="ARBA" id="ARBA00004496"/>
    </source>
</evidence>
<evidence type="ECO:0000256" key="7">
    <source>
        <dbReference type="ARBA" id="ARBA00022777"/>
    </source>
</evidence>
<evidence type="ECO:0000259" key="8">
    <source>
        <dbReference type="PROSITE" id="PS51101"/>
    </source>
</evidence>
<sequence length="158" mass="17619">MLNIVLTRIDDRLIHGQVMTAWVKYTSGNRIIIVDDAVAGDPFMEKVLKMAAPKGISVDVYNTDEGAEALKQEANPKERVIVLVKYPKTIKFLFEKGVSFQEINVGGMAAGPGRKKFYKNISASPEEKEIFKDLSEKGVEINIQIVPDDRPISVKKLL</sequence>
<evidence type="ECO:0000256" key="5">
    <source>
        <dbReference type="ARBA" id="ARBA00022679"/>
    </source>
</evidence>
<evidence type="ECO:0000256" key="6">
    <source>
        <dbReference type="ARBA" id="ARBA00022683"/>
    </source>
</evidence>
<dbReference type="GO" id="GO:0022871">
    <property type="term" value="F:protein-N(PI)-phosphohistidine-sorbose phosphotransferase system transporter activity"/>
    <property type="evidence" value="ECO:0007669"/>
    <property type="project" value="UniProtKB-EC"/>
</dbReference>
<dbReference type="GO" id="GO:0009401">
    <property type="term" value="P:phosphoenolpyruvate-dependent sugar phosphotransferase system"/>
    <property type="evidence" value="ECO:0007669"/>
    <property type="project" value="UniProtKB-KW"/>
</dbReference>
<evidence type="ECO:0000256" key="3">
    <source>
        <dbReference type="ARBA" id="ARBA00022490"/>
    </source>
</evidence>
<dbReference type="EMBL" id="CP059066">
    <property type="protein sequence ID" value="QSQ08078.1"/>
    <property type="molecule type" value="Genomic_DNA"/>
</dbReference>
<evidence type="ECO:0000256" key="4">
    <source>
        <dbReference type="ARBA" id="ARBA00022597"/>
    </source>
</evidence>
<organism evidence="9 10">
    <name type="scientific">Koleobacter methoxysyntrophicus</name>
    <dbReference type="NCBI Taxonomy" id="2751313"/>
    <lineage>
        <taxon>Bacteria</taxon>
        <taxon>Bacillati</taxon>
        <taxon>Bacillota</taxon>
        <taxon>Clostridia</taxon>
        <taxon>Koleobacterales</taxon>
        <taxon>Koleobacteraceae</taxon>
        <taxon>Koleobacter</taxon>
    </lineage>
</organism>
<dbReference type="Proteomes" id="UP000662904">
    <property type="component" value="Chromosome"/>
</dbReference>
<dbReference type="GO" id="GO:0005737">
    <property type="term" value="C:cytoplasm"/>
    <property type="evidence" value="ECO:0007669"/>
    <property type="project" value="UniProtKB-SubCell"/>
</dbReference>
<keyword evidence="2" id="KW-0813">Transport</keyword>
<keyword evidence="5 9" id="KW-0808">Transferase</keyword>
<comment type="subcellular location">
    <subcellularLocation>
        <location evidence="1">Cytoplasm</location>
    </subcellularLocation>
</comment>
<evidence type="ECO:0000256" key="2">
    <source>
        <dbReference type="ARBA" id="ARBA00022448"/>
    </source>
</evidence>
<dbReference type="InterPro" id="IPR036667">
    <property type="entry name" value="PTS_IIB_sorbose-sp_sf"/>
</dbReference>
<keyword evidence="7" id="KW-0418">Kinase</keyword>
<dbReference type="PROSITE" id="PS51101">
    <property type="entry name" value="PTS_EIIB_TYPE_4"/>
    <property type="match status" value="1"/>
</dbReference>
<dbReference type="Gene3D" id="3.40.35.10">
    <property type="entry name" value="Phosphotransferase system, sorbose subfamily IIB component"/>
    <property type="match status" value="1"/>
</dbReference>
<gene>
    <name evidence="9" type="primary">sorB</name>
    <name evidence="9" type="ORF">H0A61_00398</name>
</gene>